<keyword evidence="5 11" id="KW-0812">Transmembrane</keyword>
<evidence type="ECO:0000256" key="6">
    <source>
        <dbReference type="ARBA" id="ARBA00022729"/>
    </source>
</evidence>
<dbReference type="PANTHER" id="PTHR46936:SF1">
    <property type="entry name" value="ARABINOSYLTRANSFERASE XEG113"/>
    <property type="match status" value="1"/>
</dbReference>
<dbReference type="InterPro" id="IPR001611">
    <property type="entry name" value="Leu-rich_rpt"/>
</dbReference>
<accession>A0A811MFH5</accession>
<evidence type="ECO:0000256" key="1">
    <source>
        <dbReference type="ARBA" id="ARBA00004167"/>
    </source>
</evidence>
<organism evidence="13 14">
    <name type="scientific">Miscanthus lutarioriparius</name>
    <dbReference type="NCBI Taxonomy" id="422564"/>
    <lineage>
        <taxon>Eukaryota</taxon>
        <taxon>Viridiplantae</taxon>
        <taxon>Streptophyta</taxon>
        <taxon>Embryophyta</taxon>
        <taxon>Tracheophyta</taxon>
        <taxon>Spermatophyta</taxon>
        <taxon>Magnoliopsida</taxon>
        <taxon>Liliopsida</taxon>
        <taxon>Poales</taxon>
        <taxon>Poaceae</taxon>
        <taxon>PACMAD clade</taxon>
        <taxon>Panicoideae</taxon>
        <taxon>Andropogonodae</taxon>
        <taxon>Andropogoneae</taxon>
        <taxon>Saccharinae</taxon>
        <taxon>Miscanthus</taxon>
    </lineage>
</organism>
<evidence type="ECO:0000256" key="3">
    <source>
        <dbReference type="ARBA" id="ARBA00022614"/>
    </source>
</evidence>
<dbReference type="GO" id="GO:0016020">
    <property type="term" value="C:membrane"/>
    <property type="evidence" value="ECO:0007669"/>
    <property type="project" value="UniProtKB-SubCell"/>
</dbReference>
<dbReference type="Gene3D" id="3.30.200.20">
    <property type="entry name" value="Phosphorylase Kinase, domain 1"/>
    <property type="match status" value="1"/>
</dbReference>
<dbReference type="InterPro" id="IPR003591">
    <property type="entry name" value="Leu-rich_rpt_typical-subtyp"/>
</dbReference>
<evidence type="ECO:0000313" key="13">
    <source>
        <dbReference type="EMBL" id="CAD6205753.1"/>
    </source>
</evidence>
<keyword evidence="8 11" id="KW-1133">Transmembrane helix</keyword>
<evidence type="ECO:0000259" key="12">
    <source>
        <dbReference type="Pfam" id="PF03407"/>
    </source>
</evidence>
<dbReference type="SUPFAM" id="SSF52058">
    <property type="entry name" value="L domain-like"/>
    <property type="match status" value="1"/>
</dbReference>
<feature type="domain" description="Nucleotide-diphospho-sugar transferase" evidence="12">
    <location>
        <begin position="36"/>
        <end position="259"/>
    </location>
</feature>
<comment type="caution">
    <text evidence="13">The sequence shown here is derived from an EMBL/GenBank/DDBJ whole genome shotgun (WGS) entry which is preliminary data.</text>
</comment>
<protein>
    <recommendedName>
        <fullName evidence="12">Nucleotide-diphospho-sugar transferase domain-containing protein</fullName>
    </recommendedName>
</protein>
<sequence>MVAARARDGVIVVTFGNYAFLDFILTWVRHLTDLGVDSLLVGAMDTKLLRELYLRGVPVFDMGSRMATEDAGWGSPTFHKMGREKVLLINALLPFGYELLMCDTDMVWLKNPLPYLARYPDADLLTSSDQVIPTVTDDSLENWREVTGAFNIGIFHWRPTEPAKRLAKDWKDLVISDDKLWDQNAFNDLVRKKFGQPVQGGDLVYSYDGKLKLGVLPASIFCSGHTYFVQGMYKQLHLEPYAVHTTFQYAGTEGKRHRLREAMLFFDQPSYYDSPGGFLSFKPNIPKSLLLDGAHTVESHFELVNYQLKQIRTALAVASLLKRTLVMPPLWCRLDRMWFGHPGILEGTMTRQPFLCPMDHVFEVHVMLKDLPKEEFGPHIDFREYSFLENPSLPKEVKDLLLDVQLCDEHSSRCSGVDETDKHRSFLLPRNSTEEKLLDLLSPYKDVKIIQFSSMVDAFGGFADAVILNSITDISGVIPDSIGKLENLTELHLDNNNLSGLVPSSGGNLTRLLKLSASSNNLGGSIPRSLGKLSDLISLDFSSNYLNGSIPEEIFQLQSLSLLLDLSHNSLSGPLPFDVGRLANLNTLSLSGNQLSGQIPTTIRNCIVLEVLLLDCNSFQGSIPQALGDIKGLRVLNLTMNSFSGVIPDALGDIHSLQQLYLAHNNLSGLIPTDLQNMTSLFNLDLSFNDLQGEVPKGGFFRNLSYLSIAGNKNLCGGIPQLRLDPCPTSVVRKNNKSKRWLKYVKIALAATTGALLFLALLTAIIQLIYKNSKQRQKRSHPLAPVTGEQYERVSYQELSDGTKGFSDANLLGKGSYGTVYKCAFIGEGTIWYSSLCPTSTGKAVASPSSVTFTA</sequence>
<name>A0A811MFH5_9POAL</name>
<dbReference type="FunFam" id="3.80.10.10:FF:000041">
    <property type="entry name" value="LRR receptor-like serine/threonine-protein kinase ERECTA"/>
    <property type="match status" value="1"/>
</dbReference>
<dbReference type="Gene3D" id="3.80.10.10">
    <property type="entry name" value="Ribonuclease Inhibitor"/>
    <property type="match status" value="1"/>
</dbReference>
<evidence type="ECO:0000313" key="14">
    <source>
        <dbReference type="Proteomes" id="UP000604825"/>
    </source>
</evidence>
<dbReference type="GO" id="GO:0052325">
    <property type="term" value="P:cell wall pectin biosynthetic process"/>
    <property type="evidence" value="ECO:0007669"/>
    <property type="project" value="TreeGrafter"/>
</dbReference>
<dbReference type="AlphaFoldDB" id="A0A811MFH5"/>
<dbReference type="Pfam" id="PF03407">
    <property type="entry name" value="Nucleotid_trans"/>
    <property type="match status" value="1"/>
</dbReference>
<dbReference type="GO" id="GO:0005794">
    <property type="term" value="C:Golgi apparatus"/>
    <property type="evidence" value="ECO:0007669"/>
    <property type="project" value="TreeGrafter"/>
</dbReference>
<evidence type="ECO:0000256" key="4">
    <source>
        <dbReference type="ARBA" id="ARBA00022626"/>
    </source>
</evidence>
<evidence type="ECO:0000256" key="10">
    <source>
        <dbReference type="ARBA" id="ARBA00023180"/>
    </source>
</evidence>
<keyword evidence="6" id="KW-0732">Signal</keyword>
<keyword evidence="10" id="KW-0325">Glycoprotein</keyword>
<dbReference type="EMBL" id="CAJGYO010000001">
    <property type="protein sequence ID" value="CAD6205753.1"/>
    <property type="molecule type" value="Genomic_DNA"/>
</dbReference>
<dbReference type="Pfam" id="PF00560">
    <property type="entry name" value="LRR_1"/>
    <property type="match status" value="4"/>
</dbReference>
<dbReference type="GO" id="GO:0009742">
    <property type="term" value="P:brassinosteroid mediated signaling pathway"/>
    <property type="evidence" value="ECO:0007669"/>
    <property type="project" value="UniProtKB-KW"/>
</dbReference>
<keyword evidence="3" id="KW-0433">Leucine-rich repeat</keyword>
<comment type="subcellular location">
    <subcellularLocation>
        <location evidence="1">Membrane</location>
        <topology evidence="1">Single-pass membrane protein</topology>
    </subcellularLocation>
</comment>
<dbReference type="Proteomes" id="UP000604825">
    <property type="component" value="Unassembled WGS sequence"/>
</dbReference>
<proteinExistence type="inferred from homology"/>
<dbReference type="SMART" id="SM00369">
    <property type="entry name" value="LRR_TYP"/>
    <property type="match status" value="6"/>
</dbReference>
<dbReference type="OrthoDB" id="540503at2759"/>
<keyword evidence="4" id="KW-1070">Brassinosteroid signaling pathway</keyword>
<dbReference type="FunFam" id="3.80.10.10:FF:000111">
    <property type="entry name" value="LRR receptor-like serine/threonine-protein kinase ERECTA"/>
    <property type="match status" value="1"/>
</dbReference>
<evidence type="ECO:0000256" key="7">
    <source>
        <dbReference type="ARBA" id="ARBA00022737"/>
    </source>
</evidence>
<reference evidence="13" key="1">
    <citation type="submission" date="2020-10" db="EMBL/GenBank/DDBJ databases">
        <authorList>
            <person name="Han B."/>
            <person name="Lu T."/>
            <person name="Zhao Q."/>
            <person name="Huang X."/>
            <person name="Zhao Y."/>
        </authorList>
    </citation>
    <scope>NUCLEOTIDE SEQUENCE</scope>
</reference>
<dbReference type="PANTHER" id="PTHR46936">
    <property type="entry name" value="ARABINOSYLTRANSFERASE XEG113"/>
    <property type="match status" value="1"/>
</dbReference>
<evidence type="ECO:0000256" key="2">
    <source>
        <dbReference type="ARBA" id="ARBA00009592"/>
    </source>
</evidence>
<dbReference type="InterPro" id="IPR053250">
    <property type="entry name" value="Glycosyltransferase_77"/>
</dbReference>
<evidence type="ECO:0000256" key="8">
    <source>
        <dbReference type="ARBA" id="ARBA00022989"/>
    </source>
</evidence>
<dbReference type="InterPro" id="IPR005069">
    <property type="entry name" value="Nucl-diP-sugar_transferase"/>
</dbReference>
<keyword evidence="7" id="KW-0677">Repeat</keyword>
<dbReference type="Pfam" id="PF13855">
    <property type="entry name" value="LRR_8"/>
    <property type="match status" value="1"/>
</dbReference>
<dbReference type="InterPro" id="IPR032675">
    <property type="entry name" value="LRR_dom_sf"/>
</dbReference>
<keyword evidence="9 11" id="KW-0472">Membrane</keyword>
<evidence type="ECO:0000256" key="5">
    <source>
        <dbReference type="ARBA" id="ARBA00022692"/>
    </source>
</evidence>
<comment type="similarity">
    <text evidence="2">Belongs to the RLP family.</text>
</comment>
<dbReference type="GO" id="GO:0052636">
    <property type="term" value="F:arabinosyltransferase activity"/>
    <property type="evidence" value="ECO:0007669"/>
    <property type="project" value="TreeGrafter"/>
</dbReference>
<keyword evidence="14" id="KW-1185">Reference proteome</keyword>
<evidence type="ECO:0000256" key="9">
    <source>
        <dbReference type="ARBA" id="ARBA00023136"/>
    </source>
</evidence>
<gene>
    <name evidence="13" type="ORF">NCGR_LOCUS3522</name>
</gene>
<feature type="transmembrane region" description="Helical" evidence="11">
    <location>
        <begin position="747"/>
        <end position="770"/>
    </location>
</feature>
<evidence type="ECO:0000256" key="11">
    <source>
        <dbReference type="SAM" id="Phobius"/>
    </source>
</evidence>